<dbReference type="EMBL" id="VIGI01000013">
    <property type="protein sequence ID" value="KAB8292500.1"/>
    <property type="molecule type" value="Genomic_DNA"/>
</dbReference>
<keyword evidence="5" id="KW-0560">Oxidoreductase</keyword>
<keyword evidence="8" id="KW-0503">Monooxygenase</keyword>
<evidence type="ECO:0000256" key="8">
    <source>
        <dbReference type="ARBA" id="ARBA00023033"/>
    </source>
</evidence>
<comment type="similarity">
    <text evidence="2">Belongs to the cytochrome P450 family.</text>
</comment>
<dbReference type="OrthoDB" id="1470350at2759"/>
<dbReference type="PRINTS" id="PR00463">
    <property type="entry name" value="EP450I"/>
</dbReference>
<dbReference type="InterPro" id="IPR036396">
    <property type="entry name" value="Cyt_P450_sf"/>
</dbReference>
<dbReference type="CDD" id="cd11058">
    <property type="entry name" value="CYP60B-like"/>
    <property type="match status" value="1"/>
</dbReference>
<evidence type="ECO:0000313" key="10">
    <source>
        <dbReference type="EMBL" id="KAB8292500.1"/>
    </source>
</evidence>
<organism evidence="10 11">
    <name type="scientific">Monilinia laxa</name>
    <name type="common">Brown rot fungus</name>
    <name type="synonym">Sclerotinia laxa</name>
    <dbReference type="NCBI Taxonomy" id="61186"/>
    <lineage>
        <taxon>Eukaryota</taxon>
        <taxon>Fungi</taxon>
        <taxon>Dikarya</taxon>
        <taxon>Ascomycota</taxon>
        <taxon>Pezizomycotina</taxon>
        <taxon>Leotiomycetes</taxon>
        <taxon>Helotiales</taxon>
        <taxon>Sclerotiniaceae</taxon>
        <taxon>Monilinia</taxon>
    </lineage>
</organism>
<evidence type="ECO:0000256" key="9">
    <source>
        <dbReference type="PIRSR" id="PIRSR602401-1"/>
    </source>
</evidence>
<dbReference type="GO" id="GO:0005506">
    <property type="term" value="F:iron ion binding"/>
    <property type="evidence" value="ECO:0007669"/>
    <property type="project" value="InterPro"/>
</dbReference>
<evidence type="ECO:0000313" key="11">
    <source>
        <dbReference type="Proteomes" id="UP000326757"/>
    </source>
</evidence>
<sequence length="509" mass="58846">MRYCIFHEHLALGGYHDIYQGYTVEIDVSVYIRPRSWAACRIPMTYYKLRGVLPYKIKELHDKYGDALRVAPNYLDYNSSVAWEDIYGFVKEHHKANFPKDMGERGFLKNEPRSIIVADEEDHRRFRRLQSHVFSDKALTSQEPLIQDYARRFISGLIKFSSLNSDNSINIGQWYNYATFDLIGDLAFGEPFGCVETGEMHPWIQLIFKVMEISTLINESKRYPILGAIVYFFIPRDIRGRFQKHKQLAREKAYRRLDTPRDKPDFMSYIIKHNETEKGMTREEIGNNASILIIAGSETTASLLNGLTYHLLQYPNILQNLTLELRTIFKNQEDLTLHALAACKYLNAVLEEGLRMYPPVPSTLSRVVPEGGSIVSGQYVPEGVSVGVNQWSAHFSSSNFHLPYEFHPERWLSIEDVKELKEAYPDMKLGDPTIFENDDWKSRQPFSLGPANCIGKNLAYAEMRVLLGNVVWGFDLEGGEGCSTWLERNKIFTLWKKPELWVRLTRVNV</sequence>
<dbReference type="PANTHER" id="PTHR24305">
    <property type="entry name" value="CYTOCHROME P450"/>
    <property type="match status" value="1"/>
</dbReference>
<dbReference type="GO" id="GO:0009403">
    <property type="term" value="P:toxin biosynthetic process"/>
    <property type="evidence" value="ECO:0007669"/>
    <property type="project" value="UniProtKB-ARBA"/>
</dbReference>
<keyword evidence="11" id="KW-1185">Reference proteome</keyword>
<accession>A0A5N6JVQ8</accession>
<dbReference type="PRINTS" id="PR00385">
    <property type="entry name" value="P450"/>
</dbReference>
<evidence type="ECO:0000256" key="2">
    <source>
        <dbReference type="ARBA" id="ARBA00010617"/>
    </source>
</evidence>
<dbReference type="InterPro" id="IPR001128">
    <property type="entry name" value="Cyt_P450"/>
</dbReference>
<dbReference type="InterPro" id="IPR002401">
    <property type="entry name" value="Cyt_P450_E_grp-I"/>
</dbReference>
<dbReference type="GO" id="GO:0020037">
    <property type="term" value="F:heme binding"/>
    <property type="evidence" value="ECO:0007669"/>
    <property type="project" value="InterPro"/>
</dbReference>
<evidence type="ECO:0000256" key="6">
    <source>
        <dbReference type="ARBA" id="ARBA00023004"/>
    </source>
</evidence>
<comment type="caution">
    <text evidence="10">The sequence shown here is derived from an EMBL/GenBank/DDBJ whole genome shotgun (WGS) entry which is preliminary data.</text>
</comment>
<proteinExistence type="inferred from homology"/>
<evidence type="ECO:0000256" key="1">
    <source>
        <dbReference type="ARBA" id="ARBA00001971"/>
    </source>
</evidence>
<keyword evidence="6 9" id="KW-0408">Iron</keyword>
<dbReference type="Gene3D" id="1.10.630.10">
    <property type="entry name" value="Cytochrome P450"/>
    <property type="match status" value="1"/>
</dbReference>
<dbReference type="Pfam" id="PF00067">
    <property type="entry name" value="p450"/>
    <property type="match status" value="1"/>
</dbReference>
<dbReference type="AlphaFoldDB" id="A0A5N6JVQ8"/>
<evidence type="ECO:0000256" key="4">
    <source>
        <dbReference type="ARBA" id="ARBA00022723"/>
    </source>
</evidence>
<keyword evidence="3 9" id="KW-0349">Heme</keyword>
<dbReference type="GO" id="GO:0016705">
    <property type="term" value="F:oxidoreductase activity, acting on paired donors, with incorporation or reduction of molecular oxygen"/>
    <property type="evidence" value="ECO:0007669"/>
    <property type="project" value="InterPro"/>
</dbReference>
<dbReference type="InterPro" id="IPR050121">
    <property type="entry name" value="Cytochrome_P450_monoxygenase"/>
</dbReference>
<dbReference type="SUPFAM" id="SSF48264">
    <property type="entry name" value="Cytochrome P450"/>
    <property type="match status" value="1"/>
</dbReference>
<protein>
    <recommendedName>
        <fullName evidence="12">Cytochrome P450</fullName>
    </recommendedName>
</protein>
<dbReference type="Proteomes" id="UP000326757">
    <property type="component" value="Unassembled WGS sequence"/>
</dbReference>
<name>A0A5N6JVQ8_MONLA</name>
<reference evidence="10 11" key="1">
    <citation type="submission" date="2019-06" db="EMBL/GenBank/DDBJ databases">
        <title>Genome Sequence of the Brown Rot Fungal Pathogen Monilinia laxa.</title>
        <authorList>
            <person name="De Miccolis Angelini R.M."/>
            <person name="Landi L."/>
            <person name="Abate D."/>
            <person name="Pollastro S."/>
            <person name="Romanazzi G."/>
            <person name="Faretra F."/>
        </authorList>
    </citation>
    <scope>NUCLEOTIDE SEQUENCE [LARGE SCALE GENOMIC DNA]</scope>
    <source>
        <strain evidence="10 11">Mlax316</strain>
    </source>
</reference>
<evidence type="ECO:0000256" key="7">
    <source>
        <dbReference type="ARBA" id="ARBA00023026"/>
    </source>
</evidence>
<dbReference type="GO" id="GO:0004497">
    <property type="term" value="F:monooxygenase activity"/>
    <property type="evidence" value="ECO:0007669"/>
    <property type="project" value="UniProtKB-KW"/>
</dbReference>
<gene>
    <name evidence="10" type="ORF">EYC80_008211</name>
</gene>
<evidence type="ECO:0000256" key="5">
    <source>
        <dbReference type="ARBA" id="ARBA00023002"/>
    </source>
</evidence>
<feature type="binding site" description="axial binding residue" evidence="9">
    <location>
        <position position="453"/>
    </location>
    <ligand>
        <name>heme</name>
        <dbReference type="ChEBI" id="CHEBI:30413"/>
    </ligand>
    <ligandPart>
        <name>Fe</name>
        <dbReference type="ChEBI" id="CHEBI:18248"/>
    </ligandPart>
</feature>
<dbReference type="PANTHER" id="PTHR24305:SF210">
    <property type="entry name" value="CYTOCHROME P450 MONOOXYGENASE ASQL-RELATED"/>
    <property type="match status" value="1"/>
</dbReference>
<keyword evidence="4 9" id="KW-0479">Metal-binding</keyword>
<keyword evidence="7" id="KW-0843">Virulence</keyword>
<evidence type="ECO:0008006" key="12">
    <source>
        <dbReference type="Google" id="ProtNLM"/>
    </source>
</evidence>
<evidence type="ECO:0000256" key="3">
    <source>
        <dbReference type="ARBA" id="ARBA00022617"/>
    </source>
</evidence>
<dbReference type="FunFam" id="1.10.630.10:FF:000047">
    <property type="entry name" value="Cytochrome P450 monooxygenase"/>
    <property type="match status" value="1"/>
</dbReference>
<comment type="cofactor">
    <cofactor evidence="1 9">
        <name>heme</name>
        <dbReference type="ChEBI" id="CHEBI:30413"/>
    </cofactor>
</comment>